<protein>
    <recommendedName>
        <fullName evidence="1">F-box domain-containing protein</fullName>
    </recommendedName>
</protein>
<gene>
    <name evidence="2" type="primary">Acey_s0084.g1805</name>
    <name evidence="2" type="ORF">Y032_0084g1805</name>
</gene>
<name>A0A016TQ57_9BILA</name>
<feature type="domain" description="F-box" evidence="1">
    <location>
        <begin position="9"/>
        <end position="49"/>
    </location>
</feature>
<dbReference type="EMBL" id="JARK01001420">
    <property type="protein sequence ID" value="EYC05149.1"/>
    <property type="molecule type" value="Genomic_DNA"/>
</dbReference>
<dbReference type="OrthoDB" id="5785774at2759"/>
<reference evidence="3" key="1">
    <citation type="journal article" date="2015" name="Nat. Genet.">
        <title>The genome and transcriptome of the zoonotic hookworm Ancylostoma ceylanicum identify infection-specific gene families.</title>
        <authorList>
            <person name="Schwarz E.M."/>
            <person name="Hu Y."/>
            <person name="Antoshechkin I."/>
            <person name="Miller M.M."/>
            <person name="Sternberg P.W."/>
            <person name="Aroian R.V."/>
        </authorList>
    </citation>
    <scope>NUCLEOTIDE SEQUENCE</scope>
    <source>
        <strain evidence="3">HY135</strain>
    </source>
</reference>
<sequence length="240" mass="27673">MNYLEGFPFPNELLLIIMCNLEGPDVRSLGNTCRRLRRFILSNKSKLRRPQLLWKEAHILFGRKIVLSRAVVPDSSGKRRRNSKVATQWEFTDQLFLEDFVNLFFELAPEILFLKCKDLDSRLSEVLRICVGDLSAKTLAIEMDKCSLDEDALRSLLRHFEPSSLHLTGHFDRSILSDKVLPLSCLFSVLIGVNRADVETRTKISGITVRKIVNNWFRRHSAHYDSLSRSGFARILSFFS</sequence>
<dbReference type="SMART" id="SM00256">
    <property type="entry name" value="FBOX"/>
    <property type="match status" value="1"/>
</dbReference>
<accession>A0A016TQ57</accession>
<evidence type="ECO:0000313" key="2">
    <source>
        <dbReference type="EMBL" id="EYC05149.1"/>
    </source>
</evidence>
<comment type="caution">
    <text evidence="2">The sequence shown here is derived from an EMBL/GenBank/DDBJ whole genome shotgun (WGS) entry which is preliminary data.</text>
</comment>
<dbReference type="Proteomes" id="UP000024635">
    <property type="component" value="Unassembled WGS sequence"/>
</dbReference>
<evidence type="ECO:0000313" key="3">
    <source>
        <dbReference type="Proteomes" id="UP000024635"/>
    </source>
</evidence>
<keyword evidence="3" id="KW-1185">Reference proteome</keyword>
<dbReference type="AlphaFoldDB" id="A0A016TQ57"/>
<evidence type="ECO:0000259" key="1">
    <source>
        <dbReference type="SMART" id="SM00256"/>
    </source>
</evidence>
<organism evidence="2 3">
    <name type="scientific">Ancylostoma ceylanicum</name>
    <dbReference type="NCBI Taxonomy" id="53326"/>
    <lineage>
        <taxon>Eukaryota</taxon>
        <taxon>Metazoa</taxon>
        <taxon>Ecdysozoa</taxon>
        <taxon>Nematoda</taxon>
        <taxon>Chromadorea</taxon>
        <taxon>Rhabditida</taxon>
        <taxon>Rhabditina</taxon>
        <taxon>Rhabditomorpha</taxon>
        <taxon>Strongyloidea</taxon>
        <taxon>Ancylostomatidae</taxon>
        <taxon>Ancylostomatinae</taxon>
        <taxon>Ancylostoma</taxon>
    </lineage>
</organism>
<dbReference type="InterPro" id="IPR001810">
    <property type="entry name" value="F-box_dom"/>
</dbReference>
<proteinExistence type="predicted"/>
<dbReference type="InterPro" id="IPR036047">
    <property type="entry name" value="F-box-like_dom_sf"/>
</dbReference>
<dbReference type="SUPFAM" id="SSF81383">
    <property type="entry name" value="F-box domain"/>
    <property type="match status" value="1"/>
</dbReference>
<dbReference type="Pfam" id="PF00646">
    <property type="entry name" value="F-box"/>
    <property type="match status" value="1"/>
</dbReference>
<dbReference type="CDD" id="cd09917">
    <property type="entry name" value="F-box_SF"/>
    <property type="match status" value="1"/>
</dbReference>